<dbReference type="AlphaFoldDB" id="A0A150K9A6"/>
<reference evidence="1 2" key="1">
    <citation type="submission" date="2016-01" db="EMBL/GenBank/DDBJ databases">
        <title>Genome Sequences of Twelve Sporeforming Bacillus Species Isolated from Foods.</title>
        <authorList>
            <person name="Berendsen E.M."/>
            <person name="Wells-Bennik M.H."/>
            <person name="Krawcyk A.O."/>
            <person name="De Jong A."/>
            <person name="Holsappel S."/>
            <person name="Eijlander R.T."/>
            <person name="Kuipers O.P."/>
        </authorList>
    </citation>
    <scope>NUCLEOTIDE SEQUENCE [LARGE SCALE GENOMIC DNA]</scope>
    <source>
        <strain evidence="1 2">B4098</strain>
    </source>
</reference>
<evidence type="ECO:0000313" key="1">
    <source>
        <dbReference type="EMBL" id="KYC66189.1"/>
    </source>
</evidence>
<proteinExistence type="predicted"/>
<dbReference type="Proteomes" id="UP000075288">
    <property type="component" value="Unassembled WGS sequence"/>
</dbReference>
<dbReference type="EMBL" id="LQYG01000010">
    <property type="protein sequence ID" value="KYC66189.1"/>
    <property type="molecule type" value="Genomic_DNA"/>
</dbReference>
<protein>
    <submittedName>
        <fullName evidence="1">Uncharacterized protein</fullName>
    </submittedName>
</protein>
<organism evidence="1 2">
    <name type="scientific">Heyndrickxia coagulans</name>
    <name type="common">Weizmannia coagulans</name>
    <dbReference type="NCBI Taxonomy" id="1398"/>
    <lineage>
        <taxon>Bacteria</taxon>
        <taxon>Bacillati</taxon>
        <taxon>Bacillota</taxon>
        <taxon>Bacilli</taxon>
        <taxon>Bacillales</taxon>
        <taxon>Bacillaceae</taxon>
        <taxon>Heyndrickxia</taxon>
    </lineage>
</organism>
<gene>
    <name evidence="1" type="ORF">B4098_2737</name>
</gene>
<evidence type="ECO:0000313" key="2">
    <source>
        <dbReference type="Proteomes" id="UP000075288"/>
    </source>
</evidence>
<sequence>MSLLRQFGHCMVSTSLSSAIFAYQYAQFFQKAYVKPACIVCRGGRAACKGTVPSV</sequence>
<comment type="caution">
    <text evidence="1">The sequence shown here is derived from an EMBL/GenBank/DDBJ whole genome shotgun (WGS) entry which is preliminary data.</text>
</comment>
<name>A0A150K9A6_HEYCO</name>
<accession>A0A150K9A6</accession>